<dbReference type="GO" id="GO:0016020">
    <property type="term" value="C:membrane"/>
    <property type="evidence" value="ECO:0007669"/>
    <property type="project" value="UniProtKB-SubCell"/>
</dbReference>
<comment type="caution">
    <text evidence="9">The sequence shown here is derived from an EMBL/GenBank/DDBJ whole genome shotgun (WGS) entry which is preliminary data.</text>
</comment>
<feature type="transmembrane region" description="Helical" evidence="7">
    <location>
        <begin position="160"/>
        <end position="182"/>
    </location>
</feature>
<feature type="transmembrane region" description="Helical" evidence="7">
    <location>
        <begin position="128"/>
        <end position="148"/>
    </location>
</feature>
<keyword evidence="10" id="KW-1185">Reference proteome</keyword>
<dbReference type="InterPro" id="IPR052337">
    <property type="entry name" value="SAT4-like"/>
</dbReference>
<dbReference type="Proteomes" id="UP001140453">
    <property type="component" value="Unassembled WGS sequence"/>
</dbReference>
<evidence type="ECO:0000256" key="2">
    <source>
        <dbReference type="ARBA" id="ARBA00022692"/>
    </source>
</evidence>
<evidence type="ECO:0000313" key="10">
    <source>
        <dbReference type="Proteomes" id="UP001140453"/>
    </source>
</evidence>
<name>A0A9W9CSF5_9PEZI</name>
<sequence length="372" mass="40095">MSLTGLMPAPEVLLVAAWAVYLASFIGMVKVMPCGFGKHLWSVTAEGLQCYQNMLLFLGVSYFWPPTLAKLSLIVLYHRINPRFKFRLALYAIAFICIVYTLVFSIILSGPCNPLTTGNTTCLNNLALAQAILNISTDGVLIIMPVVTLWDLQMERTQKIAVGCILALGSGAVIASCVRIAYVRAMLNNPDVLYTQGSAAVWSAVEINIGILCNCLAMLKPFVRRHMPWLKSLIGIRSSKEDHGYVDSGGKGKVGENTSRRESRKSGGRYELHSFGRDRGYGHGMKGEGDGVMIEAGVGGISSSGSEDSLHEDGLRHKGILVTTTVAMGRSSAGDVSEDDILPRERSNSFAAISSGGRNARLAPVPAARIAR</sequence>
<comment type="subcellular location">
    <subcellularLocation>
        <location evidence="1">Membrane</location>
        <topology evidence="1">Multi-pass membrane protein</topology>
    </subcellularLocation>
</comment>
<evidence type="ECO:0000256" key="4">
    <source>
        <dbReference type="ARBA" id="ARBA00023136"/>
    </source>
</evidence>
<feature type="transmembrane region" description="Helical" evidence="7">
    <location>
        <begin position="202"/>
        <end position="223"/>
    </location>
</feature>
<evidence type="ECO:0000259" key="8">
    <source>
        <dbReference type="Pfam" id="PF20684"/>
    </source>
</evidence>
<dbReference type="PANTHER" id="PTHR33048">
    <property type="entry name" value="PTH11-LIKE INTEGRAL MEMBRANE PROTEIN (AFU_ORTHOLOGUE AFUA_5G11245)"/>
    <property type="match status" value="1"/>
</dbReference>
<evidence type="ECO:0000256" key="1">
    <source>
        <dbReference type="ARBA" id="ARBA00004141"/>
    </source>
</evidence>
<keyword evidence="2 7" id="KW-0812">Transmembrane</keyword>
<feature type="domain" description="Rhodopsin" evidence="8">
    <location>
        <begin position="12"/>
        <end position="225"/>
    </location>
</feature>
<evidence type="ECO:0000256" key="6">
    <source>
        <dbReference type="SAM" id="MobiDB-lite"/>
    </source>
</evidence>
<comment type="similarity">
    <text evidence="5">Belongs to the SAT4 family.</text>
</comment>
<protein>
    <recommendedName>
        <fullName evidence="8">Rhodopsin domain-containing protein</fullName>
    </recommendedName>
</protein>
<feature type="transmembrane region" description="Helical" evidence="7">
    <location>
        <begin position="53"/>
        <end position="76"/>
    </location>
</feature>
<dbReference type="PANTHER" id="PTHR33048:SF129">
    <property type="entry name" value="INTEGRAL MEMBRANE PROTEIN-RELATED"/>
    <property type="match status" value="1"/>
</dbReference>
<reference evidence="9" key="1">
    <citation type="submission" date="2022-10" db="EMBL/GenBank/DDBJ databases">
        <title>Tapping the CABI collections for fungal endophytes: first genome assemblies for Collariella, Neodidymelliopsis, Ascochyta clinopodiicola, Didymella pomorum, Didymosphaeria variabile, Neocosmospora piperis and Neocucurbitaria cava.</title>
        <authorList>
            <person name="Hill R."/>
        </authorList>
    </citation>
    <scope>NUCLEOTIDE SEQUENCE</scope>
    <source>
        <strain evidence="9">IMI 355082</strain>
    </source>
</reference>
<keyword evidence="3 7" id="KW-1133">Transmembrane helix</keyword>
<dbReference type="InterPro" id="IPR049326">
    <property type="entry name" value="Rhodopsin_dom_fungi"/>
</dbReference>
<dbReference type="EMBL" id="JAPEVB010000006">
    <property type="protein sequence ID" value="KAJ4386156.1"/>
    <property type="molecule type" value="Genomic_DNA"/>
</dbReference>
<dbReference type="OrthoDB" id="5401779at2759"/>
<dbReference type="AlphaFoldDB" id="A0A9W9CSF5"/>
<feature type="transmembrane region" description="Helical" evidence="7">
    <location>
        <begin position="88"/>
        <end position="108"/>
    </location>
</feature>
<evidence type="ECO:0000256" key="5">
    <source>
        <dbReference type="ARBA" id="ARBA00038359"/>
    </source>
</evidence>
<organism evidence="9 10">
    <name type="scientific">Gnomoniopsis smithogilvyi</name>
    <dbReference type="NCBI Taxonomy" id="1191159"/>
    <lineage>
        <taxon>Eukaryota</taxon>
        <taxon>Fungi</taxon>
        <taxon>Dikarya</taxon>
        <taxon>Ascomycota</taxon>
        <taxon>Pezizomycotina</taxon>
        <taxon>Sordariomycetes</taxon>
        <taxon>Sordariomycetidae</taxon>
        <taxon>Diaporthales</taxon>
        <taxon>Gnomoniaceae</taxon>
        <taxon>Gnomoniopsis</taxon>
    </lineage>
</organism>
<feature type="transmembrane region" description="Helical" evidence="7">
    <location>
        <begin position="12"/>
        <end position="33"/>
    </location>
</feature>
<evidence type="ECO:0000313" key="9">
    <source>
        <dbReference type="EMBL" id="KAJ4386156.1"/>
    </source>
</evidence>
<keyword evidence="4 7" id="KW-0472">Membrane</keyword>
<evidence type="ECO:0000256" key="7">
    <source>
        <dbReference type="SAM" id="Phobius"/>
    </source>
</evidence>
<dbReference type="Pfam" id="PF20684">
    <property type="entry name" value="Fung_rhodopsin"/>
    <property type="match status" value="1"/>
</dbReference>
<proteinExistence type="inferred from homology"/>
<feature type="region of interest" description="Disordered" evidence="6">
    <location>
        <begin position="243"/>
        <end position="272"/>
    </location>
</feature>
<accession>A0A9W9CSF5</accession>
<gene>
    <name evidence="9" type="ORF">N0V93_009049</name>
</gene>
<feature type="compositionally biased region" description="Basic and acidic residues" evidence="6">
    <location>
        <begin position="258"/>
        <end position="272"/>
    </location>
</feature>
<evidence type="ECO:0000256" key="3">
    <source>
        <dbReference type="ARBA" id="ARBA00022989"/>
    </source>
</evidence>